<dbReference type="AlphaFoldDB" id="A0A0M4D3Y4"/>
<keyword evidence="2" id="KW-0378">Hydrolase</keyword>
<feature type="domain" description="Metallo-beta-lactamase" evidence="1">
    <location>
        <begin position="23"/>
        <end position="249"/>
    </location>
</feature>
<dbReference type="SUPFAM" id="SSF56281">
    <property type="entry name" value="Metallo-hydrolase/oxidoreductase"/>
    <property type="match status" value="1"/>
</dbReference>
<dbReference type="PANTHER" id="PTHR13754:SF13">
    <property type="entry name" value="METALLO-BETA-LACTAMASE SUPERFAMILY PROTEIN (AFU_ORTHOLOGUE AFUA_3G07630)"/>
    <property type="match status" value="1"/>
</dbReference>
<dbReference type="GO" id="GO:0016740">
    <property type="term" value="F:transferase activity"/>
    <property type="evidence" value="ECO:0007669"/>
    <property type="project" value="TreeGrafter"/>
</dbReference>
<sequence length="278" mass="30197">MRVKLTILCDNTVGRPIAAVGEHGFACLVETSEGATLFDTGQGLGLAQNARALHKDLSSVRRVVLSHGHYDHVGGLPELLRITSPLDVHAHPEIFLDRLWEGADSTRDIGIPYRRAHLESLGARFRLETGFAEIAPGLHLSGEIPRTTDFERGDPRMIAIAPDGKRLSPDPFRDDLSLFIHSDRGLIVLLGCAHAGLINILRHALARTGCDRIYAVLGGTHLGSAGDADFEATLEALDSFSIERLGVSHCTGLPRAGRLQERYGRRFFFASVGTVLEA</sequence>
<reference evidence="2 3" key="1">
    <citation type="submission" date="2015-07" db="EMBL/GenBank/DDBJ databases">
        <title>Isolation and Genomic Characterization of a Novel Halophilic Metal-Reducing Deltaproteobacterium from the Deep Subsurface.</title>
        <authorList>
            <person name="Badalamenti J.P."/>
            <person name="Summers Z.M."/>
            <person name="Gralnick J.A."/>
            <person name="Bond D.R."/>
        </authorList>
    </citation>
    <scope>NUCLEOTIDE SEQUENCE [LARGE SCALE GENOMIC DNA]</scope>
    <source>
        <strain evidence="2 3">WTL</strain>
    </source>
</reference>
<dbReference type="STRING" id="1603606.DSOUD_3276"/>
<dbReference type="RefSeq" id="WP_053551959.1">
    <property type="nucleotide sequence ID" value="NZ_CP010802.1"/>
</dbReference>
<dbReference type="EMBL" id="CP010802">
    <property type="protein sequence ID" value="ALC17996.1"/>
    <property type="molecule type" value="Genomic_DNA"/>
</dbReference>
<evidence type="ECO:0000313" key="2">
    <source>
        <dbReference type="EMBL" id="ALC17996.1"/>
    </source>
</evidence>
<dbReference type="PATRIC" id="fig|1603606.3.peg.3524"/>
<accession>A0A0M4D3Y4</accession>
<dbReference type="Gene3D" id="3.60.15.10">
    <property type="entry name" value="Ribonuclease Z/Hydroxyacylglutathione hydrolase-like"/>
    <property type="match status" value="1"/>
</dbReference>
<dbReference type="SMART" id="SM00849">
    <property type="entry name" value="Lactamase_B"/>
    <property type="match status" value="1"/>
</dbReference>
<proteinExistence type="predicted"/>
<dbReference type="Proteomes" id="UP000057158">
    <property type="component" value="Chromosome"/>
</dbReference>
<dbReference type="InterPro" id="IPR001279">
    <property type="entry name" value="Metallo-B-lactamas"/>
</dbReference>
<dbReference type="GO" id="GO:0016787">
    <property type="term" value="F:hydrolase activity"/>
    <property type="evidence" value="ECO:0007669"/>
    <property type="project" value="UniProtKB-KW"/>
</dbReference>
<evidence type="ECO:0000313" key="3">
    <source>
        <dbReference type="Proteomes" id="UP000057158"/>
    </source>
</evidence>
<keyword evidence="3" id="KW-1185">Reference proteome</keyword>
<organism evidence="2 3">
    <name type="scientific">Desulfuromonas soudanensis</name>
    <dbReference type="NCBI Taxonomy" id="1603606"/>
    <lineage>
        <taxon>Bacteria</taxon>
        <taxon>Pseudomonadati</taxon>
        <taxon>Thermodesulfobacteriota</taxon>
        <taxon>Desulfuromonadia</taxon>
        <taxon>Desulfuromonadales</taxon>
        <taxon>Desulfuromonadaceae</taxon>
        <taxon>Desulfuromonas</taxon>
    </lineage>
</organism>
<dbReference type="CDD" id="cd07713">
    <property type="entry name" value="DHPS-like_MBL-fold"/>
    <property type="match status" value="1"/>
</dbReference>
<dbReference type="Pfam" id="PF00753">
    <property type="entry name" value="Lactamase_B"/>
    <property type="match status" value="1"/>
</dbReference>
<gene>
    <name evidence="2" type="ORF">DSOUD_3276</name>
</gene>
<protein>
    <submittedName>
        <fullName evidence="2">Metal-dependent hydrolase, beta-lactamase superfamily II</fullName>
    </submittedName>
</protein>
<dbReference type="InterPro" id="IPR052926">
    <property type="entry name" value="Metallo-beta-lactamase_dom"/>
</dbReference>
<dbReference type="InterPro" id="IPR036866">
    <property type="entry name" value="RibonucZ/Hydroxyglut_hydro"/>
</dbReference>
<dbReference type="InterPro" id="IPR041712">
    <property type="entry name" value="DHPS-like_MBL-fold"/>
</dbReference>
<name>A0A0M4D3Y4_9BACT</name>
<evidence type="ECO:0000259" key="1">
    <source>
        <dbReference type="SMART" id="SM00849"/>
    </source>
</evidence>
<dbReference type="OrthoDB" id="9803916at2"/>
<dbReference type="PANTHER" id="PTHR13754">
    <property type="entry name" value="METALLO-BETA-LACTAMASE SUPERFAMILY PROTEIN"/>
    <property type="match status" value="1"/>
</dbReference>
<dbReference type="KEGG" id="des:DSOUD_3276"/>